<dbReference type="AlphaFoldDB" id="A0A6N8KZY6"/>
<organism evidence="2 3">
    <name type="scientific">Sphingobacterium humi</name>
    <dbReference type="NCBI Taxonomy" id="1796905"/>
    <lineage>
        <taxon>Bacteria</taxon>
        <taxon>Pseudomonadati</taxon>
        <taxon>Bacteroidota</taxon>
        <taxon>Sphingobacteriia</taxon>
        <taxon>Sphingobacteriales</taxon>
        <taxon>Sphingobacteriaceae</taxon>
        <taxon>Sphingobacterium</taxon>
    </lineage>
</organism>
<feature type="transmembrane region" description="Helical" evidence="1">
    <location>
        <begin position="173"/>
        <end position="191"/>
    </location>
</feature>
<evidence type="ECO:0000313" key="2">
    <source>
        <dbReference type="EMBL" id="MVZ61488.1"/>
    </source>
</evidence>
<keyword evidence="1" id="KW-0472">Membrane</keyword>
<protein>
    <recommendedName>
        <fullName evidence="4">ABC transporter permease</fullName>
    </recommendedName>
</protein>
<dbReference type="RefSeq" id="WP_160368140.1">
    <property type="nucleotide sequence ID" value="NZ_WSQA01000003.1"/>
</dbReference>
<feature type="transmembrane region" description="Helical" evidence="1">
    <location>
        <begin position="147"/>
        <end position="167"/>
    </location>
</feature>
<sequence>MRFYFRIRFTLLKRQLEDAGLPAWVGLLFALACYVFLAFQVQRYMTIAPFAILAIGFFAGVKLSNKQQDELLKSNFPTPTYRKIRLLEQFLPIIPLLIICLIYGFYTVILALVLFHLLLYFFPLRLGSNKYYLSFFPHHPFEFTQGLRRFIGFYVLAYCFGGIGLAVDNPNLILASFLLIAIPVLNIYDYIEPEPYIWNYNRSAASFLAMKIARGCGQHLLLFSPLFVMLLFSPLYHQLFALAILLLFLLALGLLILIKYAIYPREKNIPEAMIFAIAVGIPIFIFFLYPYYFRKATQNLKLFLC</sequence>
<keyword evidence="3" id="KW-1185">Reference proteome</keyword>
<dbReference type="OrthoDB" id="793362at2"/>
<dbReference type="PROSITE" id="PS51257">
    <property type="entry name" value="PROKAR_LIPOPROTEIN"/>
    <property type="match status" value="1"/>
</dbReference>
<feature type="transmembrane region" description="Helical" evidence="1">
    <location>
        <begin position="86"/>
        <end position="104"/>
    </location>
</feature>
<evidence type="ECO:0000256" key="1">
    <source>
        <dbReference type="SAM" id="Phobius"/>
    </source>
</evidence>
<evidence type="ECO:0000313" key="3">
    <source>
        <dbReference type="Proteomes" id="UP000435036"/>
    </source>
</evidence>
<feature type="transmembrane region" description="Helical" evidence="1">
    <location>
        <begin position="274"/>
        <end position="293"/>
    </location>
</feature>
<proteinExistence type="predicted"/>
<keyword evidence="1" id="KW-0812">Transmembrane</keyword>
<accession>A0A6N8KZY6</accession>
<reference evidence="2 3" key="1">
    <citation type="submission" date="2019-12" db="EMBL/GenBank/DDBJ databases">
        <authorList>
            <person name="Dong K."/>
        </authorList>
    </citation>
    <scope>NUCLEOTIDE SEQUENCE [LARGE SCALE GENOMIC DNA]</scope>
    <source>
        <strain evidence="2 3">JCM 31225</strain>
    </source>
</reference>
<feature type="transmembrane region" description="Helical" evidence="1">
    <location>
        <begin position="21"/>
        <end position="41"/>
    </location>
</feature>
<keyword evidence="1" id="KW-1133">Transmembrane helix</keyword>
<evidence type="ECO:0008006" key="4">
    <source>
        <dbReference type="Google" id="ProtNLM"/>
    </source>
</evidence>
<feature type="transmembrane region" description="Helical" evidence="1">
    <location>
        <begin position="47"/>
        <end position="65"/>
    </location>
</feature>
<comment type="caution">
    <text evidence="2">The sequence shown here is derived from an EMBL/GenBank/DDBJ whole genome shotgun (WGS) entry which is preliminary data.</text>
</comment>
<dbReference type="EMBL" id="WSQA01000003">
    <property type="protein sequence ID" value="MVZ61488.1"/>
    <property type="molecule type" value="Genomic_DNA"/>
</dbReference>
<gene>
    <name evidence="2" type="ORF">GQF63_05595</name>
</gene>
<dbReference type="Proteomes" id="UP000435036">
    <property type="component" value="Unassembled WGS sequence"/>
</dbReference>
<feature type="transmembrane region" description="Helical" evidence="1">
    <location>
        <begin position="239"/>
        <end position="262"/>
    </location>
</feature>
<name>A0A6N8KZY6_9SPHI</name>